<dbReference type="Gene3D" id="3.30.420.10">
    <property type="entry name" value="Ribonuclease H-like superfamily/Ribonuclease H"/>
    <property type="match status" value="1"/>
</dbReference>
<dbReference type="VEuPathDB" id="ToxoDB:ETH_00017185"/>
<dbReference type="InterPro" id="IPR036397">
    <property type="entry name" value="RNaseH_sf"/>
</dbReference>
<evidence type="ECO:0000313" key="3">
    <source>
        <dbReference type="Proteomes" id="UP000030747"/>
    </source>
</evidence>
<evidence type="ECO:0000256" key="1">
    <source>
        <dbReference type="SAM" id="MobiDB-lite"/>
    </source>
</evidence>
<feature type="compositionally biased region" description="Low complexity" evidence="1">
    <location>
        <begin position="142"/>
        <end position="151"/>
    </location>
</feature>
<proteinExistence type="predicted"/>
<dbReference type="AlphaFoldDB" id="U6KRJ6"/>
<dbReference type="OMA" id="MAVDLEW"/>
<keyword evidence="3" id="KW-1185">Reference proteome</keyword>
<dbReference type="RefSeq" id="XP_013230293.1">
    <property type="nucleotide sequence ID" value="XM_013374839.1"/>
</dbReference>
<organism evidence="2 3">
    <name type="scientific">Eimeria tenella</name>
    <name type="common">Coccidian parasite</name>
    <dbReference type="NCBI Taxonomy" id="5802"/>
    <lineage>
        <taxon>Eukaryota</taxon>
        <taxon>Sar</taxon>
        <taxon>Alveolata</taxon>
        <taxon>Apicomplexa</taxon>
        <taxon>Conoidasida</taxon>
        <taxon>Coccidia</taxon>
        <taxon>Eucoccidiorida</taxon>
        <taxon>Eimeriorina</taxon>
        <taxon>Eimeriidae</taxon>
        <taxon>Eimeria</taxon>
    </lineage>
</organism>
<reference evidence="2" key="2">
    <citation type="submission" date="2013-10" db="EMBL/GenBank/DDBJ databases">
        <authorList>
            <person name="Aslett M."/>
        </authorList>
    </citation>
    <scope>NUCLEOTIDE SEQUENCE [LARGE SCALE GENOMIC DNA]</scope>
    <source>
        <strain evidence="2">Houghton</strain>
    </source>
</reference>
<feature type="region of interest" description="Disordered" evidence="1">
    <location>
        <begin position="130"/>
        <end position="153"/>
    </location>
</feature>
<dbReference type="VEuPathDB" id="ToxoDB:ETH2_1037000"/>
<evidence type="ECO:0000313" key="2">
    <source>
        <dbReference type="EMBL" id="CDJ39538.1"/>
    </source>
</evidence>
<dbReference type="EMBL" id="HG674448">
    <property type="protein sequence ID" value="CDJ39538.1"/>
    <property type="molecule type" value="Genomic_DNA"/>
</dbReference>
<name>U6KRJ6_EIMTE</name>
<dbReference type="GeneID" id="25252582"/>
<dbReference type="GO" id="GO:0003676">
    <property type="term" value="F:nucleic acid binding"/>
    <property type="evidence" value="ECO:0007669"/>
    <property type="project" value="InterPro"/>
</dbReference>
<dbReference type="Proteomes" id="UP000030747">
    <property type="component" value="Unassembled WGS sequence"/>
</dbReference>
<reference evidence="2" key="1">
    <citation type="submission" date="2013-10" db="EMBL/GenBank/DDBJ databases">
        <title>Genomic analysis of the causative agents of coccidiosis in chickens.</title>
        <authorList>
            <person name="Reid A.J."/>
            <person name="Blake D."/>
            <person name="Billington K."/>
            <person name="Browne H."/>
            <person name="Dunn M."/>
            <person name="Hung S."/>
            <person name="Kawahara F."/>
            <person name="Miranda-Saavedra D."/>
            <person name="Mourier T."/>
            <person name="Nagra H."/>
            <person name="Otto T.D."/>
            <person name="Rawlings N."/>
            <person name="Sanchez A."/>
            <person name="Sanders M."/>
            <person name="Subramaniam C."/>
            <person name="Tay Y."/>
            <person name="Dear P."/>
            <person name="Doerig C."/>
            <person name="Gruber A."/>
            <person name="Parkinson J."/>
            <person name="Shirley M."/>
            <person name="Wan K.L."/>
            <person name="Berriman M."/>
            <person name="Tomley F."/>
            <person name="Pain A."/>
        </authorList>
    </citation>
    <scope>NUCLEOTIDE SEQUENCE [LARGE SCALE GENOMIC DNA]</scope>
    <source>
        <strain evidence="2">Houghton</strain>
    </source>
</reference>
<protein>
    <submittedName>
        <fullName evidence="2">Uncharacterized protein</fullName>
    </submittedName>
</protein>
<sequence length="340" mass="35607">MCHPLLRSSWPQIAFPLCSNSPFQGPAAAAAAAVAAAACSALQQHPQSFYPQQHCSPQQQPGYLLRPFCSATGGRWNQHCHQQQQQQQQQQQHGRKVCVESVLRAFNLEGLEAHKASWAQLGLLGALRLSGGPPRGPGGPQGPQEAQWGAPSQQFYGGPRRERLIFLVEQQEAARLWAAALAALHAAGLRLLLGVDLEWSPAAAAAQQQQAAAAAQQQQQQQAGATAAASRVALLQLCVEKQQQGDEWPPCSEAAAEPTPLPAAAAAAAAACASAEAGASAASAAAAANQNAALLHAAAAAADLGFVLLFDLAEEPQQIMEHLKPLLEDPKLPKVVNPKP</sequence>
<dbReference type="OrthoDB" id="10556689at2759"/>
<gene>
    <name evidence="2" type="ORF">ETH_00017185</name>
</gene>
<accession>U6KRJ6</accession>